<feature type="chain" id="PRO_5003010893" evidence="1">
    <location>
        <begin position="23"/>
        <end position="286"/>
    </location>
</feature>
<dbReference type="Gene3D" id="2.40.230.20">
    <property type="entry name" value="Nucleoside-specific channel-forming protein, Tsx-like"/>
    <property type="match status" value="1"/>
</dbReference>
<dbReference type="GO" id="GO:0009279">
    <property type="term" value="C:cell outer membrane"/>
    <property type="evidence" value="ECO:0007669"/>
    <property type="project" value="InterPro"/>
</dbReference>
<reference evidence="2 3" key="1">
    <citation type="journal article" date="2010" name="Stand. Genomic Sci.">
        <title>Complete genome sequence of Haliangium ochraceum type strain (SMP-2).</title>
        <authorList>
            <consortium name="US DOE Joint Genome Institute (JGI-PGF)"/>
            <person name="Ivanova N."/>
            <person name="Daum C."/>
            <person name="Lang E."/>
            <person name="Abt B."/>
            <person name="Kopitz M."/>
            <person name="Saunders E."/>
            <person name="Lapidus A."/>
            <person name="Lucas S."/>
            <person name="Glavina Del Rio T."/>
            <person name="Nolan M."/>
            <person name="Tice H."/>
            <person name="Copeland A."/>
            <person name="Cheng J.F."/>
            <person name="Chen F."/>
            <person name="Bruce D."/>
            <person name="Goodwin L."/>
            <person name="Pitluck S."/>
            <person name="Mavromatis K."/>
            <person name="Pati A."/>
            <person name="Mikhailova N."/>
            <person name="Chen A."/>
            <person name="Palaniappan K."/>
            <person name="Land M."/>
            <person name="Hauser L."/>
            <person name="Chang Y.J."/>
            <person name="Jeffries C.D."/>
            <person name="Detter J.C."/>
            <person name="Brettin T."/>
            <person name="Rohde M."/>
            <person name="Goker M."/>
            <person name="Bristow J."/>
            <person name="Markowitz V."/>
            <person name="Eisen J.A."/>
            <person name="Hugenholtz P."/>
            <person name="Kyrpides N.C."/>
            <person name="Klenk H.P."/>
        </authorList>
    </citation>
    <scope>NUCLEOTIDE SEQUENCE [LARGE SCALE GENOMIC DNA]</scope>
    <source>
        <strain evidence="3">DSM 14365 / CIP 107738 / JCM 11303 / AJ 13395 / SMP-2</strain>
    </source>
</reference>
<evidence type="ECO:0000256" key="1">
    <source>
        <dbReference type="SAM" id="SignalP"/>
    </source>
</evidence>
<dbReference type="InterPro" id="IPR036777">
    <property type="entry name" value="Channel_Tsx-like_sf"/>
</dbReference>
<keyword evidence="3" id="KW-1185">Reference proteome</keyword>
<dbReference type="STRING" id="502025.Hoch_6735"/>
<accession>D0LT63</accession>
<evidence type="ECO:0000313" key="3">
    <source>
        <dbReference type="Proteomes" id="UP000001880"/>
    </source>
</evidence>
<dbReference type="KEGG" id="hoh:Hoch_6735"/>
<organism evidence="2 3">
    <name type="scientific">Haliangium ochraceum (strain DSM 14365 / JCM 11303 / SMP-2)</name>
    <dbReference type="NCBI Taxonomy" id="502025"/>
    <lineage>
        <taxon>Bacteria</taxon>
        <taxon>Pseudomonadati</taxon>
        <taxon>Myxococcota</taxon>
        <taxon>Polyangia</taxon>
        <taxon>Haliangiales</taxon>
        <taxon>Kofleriaceae</taxon>
        <taxon>Haliangium</taxon>
    </lineage>
</organism>
<protein>
    <submittedName>
        <fullName evidence="2">Uncharacterized protein</fullName>
    </submittedName>
</protein>
<name>D0LT63_HALO1</name>
<dbReference type="Proteomes" id="UP000001880">
    <property type="component" value="Chromosome"/>
</dbReference>
<dbReference type="OrthoDB" id="104801at2"/>
<dbReference type="eggNOG" id="COG3248">
    <property type="taxonomic scope" value="Bacteria"/>
</dbReference>
<proteinExistence type="predicted"/>
<dbReference type="RefSeq" id="WP_012831791.1">
    <property type="nucleotide sequence ID" value="NC_013440.1"/>
</dbReference>
<dbReference type="SUPFAM" id="SSF111364">
    <property type="entry name" value="Tsx-like channel"/>
    <property type="match status" value="1"/>
</dbReference>
<dbReference type="HOGENOM" id="CLU_972442_0_0_7"/>
<keyword evidence="1" id="KW-0732">Signal</keyword>
<gene>
    <name evidence="2" type="ordered locus">Hoch_6735</name>
</gene>
<feature type="signal peptide" evidence="1">
    <location>
        <begin position="1"/>
        <end position="22"/>
    </location>
</feature>
<sequence length="286" mass="32068">MKRKFCLAVLAAILLSSSSASAGVWFELLHAPCWTGDEGDIDANTGEYNGSVDCFNEDFNGGGARTVFTIKAFQAWEFGTVFLYYDVTGPFTRADEDVTDNEKGGFFGGTTITFSGQRIAQAISGAEEPMDLGPLADVQLKYEMEHVAKFGMLHYYGLQWDFIVPFLDFLSATTVIRDDFTLSGVDLQVGAAWQKSFSLASQDFIFGGFFQWGIFGEGEKVKEDFFVEEGNNFFLAQPQLLYDFGKLIQFTPAKLYIGLEYQLAFNRYLIEDKTENVLQGMIRWNI</sequence>
<evidence type="ECO:0000313" key="2">
    <source>
        <dbReference type="EMBL" id="ACY19199.1"/>
    </source>
</evidence>
<dbReference type="AlphaFoldDB" id="D0LT63"/>
<dbReference type="EMBL" id="CP001804">
    <property type="protein sequence ID" value="ACY19199.1"/>
    <property type="molecule type" value="Genomic_DNA"/>
</dbReference>